<dbReference type="STRING" id="572546.Arcpr_1541"/>
<dbReference type="PaxDb" id="572546-Arcpr_1541"/>
<dbReference type="RefSeq" id="WP_012940923.1">
    <property type="nucleotide sequence ID" value="NC_013741.1"/>
</dbReference>
<dbReference type="InterPro" id="IPR005354">
    <property type="entry name" value="UPF0147"/>
</dbReference>
<evidence type="ECO:0000256" key="1">
    <source>
        <dbReference type="ARBA" id="ARBA00005958"/>
    </source>
</evidence>
<sequence>MAEDVLKAVLDTLDRIIQDDSVPRNVRKVANEIKSDLLNEKENIAVKAATAISTLEDLSSDPNLPMHVRTLIWNLSSLLEKLTVEK</sequence>
<evidence type="ECO:0000256" key="2">
    <source>
        <dbReference type="HAMAP-Rule" id="MF_00342"/>
    </source>
</evidence>
<keyword evidence="4" id="KW-1185">Reference proteome</keyword>
<evidence type="ECO:0000313" key="3">
    <source>
        <dbReference type="EMBL" id="ADB58587.1"/>
    </source>
</evidence>
<dbReference type="NCBIfam" id="NF003319">
    <property type="entry name" value="PRK04330.1"/>
    <property type="match status" value="1"/>
</dbReference>
<gene>
    <name evidence="3" type="ordered locus">Arcpr_1541</name>
</gene>
<name>D2REP3_ARCPA</name>
<comment type="similarity">
    <text evidence="1 2">Belongs to the UPF0147 family.</text>
</comment>
<organism evidence="3 4">
    <name type="scientific">Archaeoglobus profundus (strain DSM 5631 / JCM 9629 / NBRC 100127 / Av18)</name>
    <dbReference type="NCBI Taxonomy" id="572546"/>
    <lineage>
        <taxon>Archaea</taxon>
        <taxon>Methanobacteriati</taxon>
        <taxon>Methanobacteriota</taxon>
        <taxon>Archaeoglobi</taxon>
        <taxon>Archaeoglobales</taxon>
        <taxon>Archaeoglobaceae</taxon>
        <taxon>Archaeoglobus</taxon>
    </lineage>
</organism>
<dbReference type="eggNOG" id="arCOG04308">
    <property type="taxonomic scope" value="Archaea"/>
</dbReference>
<proteinExistence type="inferred from homology"/>
<dbReference type="AlphaFoldDB" id="D2REP3"/>
<dbReference type="EMBL" id="CP001857">
    <property type="protein sequence ID" value="ADB58587.1"/>
    <property type="molecule type" value="Genomic_DNA"/>
</dbReference>
<dbReference type="InterPro" id="IPR023130">
    <property type="entry name" value="Ta0600-like_sf"/>
</dbReference>
<accession>D2REP3</accession>
<dbReference type="OrthoDB" id="65304at2157"/>
<dbReference type="SUPFAM" id="SSF158436">
    <property type="entry name" value="Ta0600-like"/>
    <property type="match status" value="1"/>
</dbReference>
<dbReference type="HAMAP" id="MF_00342">
    <property type="entry name" value="UPF0147"/>
    <property type="match status" value="1"/>
</dbReference>
<reference evidence="3 4" key="1">
    <citation type="journal article" date="2010" name="Stand. Genomic Sci.">
        <title>Complete genome sequence of Archaeoglobus profundus type strain (AV18).</title>
        <authorList>
            <person name="von Jan M."/>
            <person name="Lapidus A."/>
            <person name="Del Rio T.G."/>
            <person name="Copeland A."/>
            <person name="Tice H."/>
            <person name="Cheng J.F."/>
            <person name="Lucas S."/>
            <person name="Chen F."/>
            <person name="Nolan M."/>
            <person name="Goodwin L."/>
            <person name="Han C."/>
            <person name="Pitluck S."/>
            <person name="Liolios K."/>
            <person name="Ivanova N."/>
            <person name="Mavromatis K."/>
            <person name="Ovchinnikova G."/>
            <person name="Chertkov O."/>
            <person name="Pati A."/>
            <person name="Chen A."/>
            <person name="Palaniappan K."/>
            <person name="Land M."/>
            <person name="Hauser L."/>
            <person name="Chang Y.J."/>
            <person name="Jeffries C.D."/>
            <person name="Saunders E."/>
            <person name="Brettin T."/>
            <person name="Detter J.C."/>
            <person name="Chain P."/>
            <person name="Eichinger K."/>
            <person name="Huber H."/>
            <person name="Spring S."/>
            <person name="Rohde M."/>
            <person name="Goker M."/>
            <person name="Wirth R."/>
            <person name="Woyke T."/>
            <person name="Bristow J."/>
            <person name="Eisen J.A."/>
            <person name="Markowitz V."/>
            <person name="Hugenholtz P."/>
            <person name="Kyrpides N.C."/>
            <person name="Klenk H.P."/>
        </authorList>
    </citation>
    <scope>NUCLEOTIDE SEQUENCE [LARGE SCALE GENOMIC DNA]</scope>
    <source>
        <strain evidence="4">DSM 5631 / JCM 9629 / NBRC 100127 / Av18</strain>
    </source>
</reference>
<dbReference type="GeneID" id="8740231"/>
<dbReference type="KEGG" id="apo:Arcpr_1541"/>
<dbReference type="Gene3D" id="1.20.1440.50">
    <property type="entry name" value="Ta0600-like"/>
    <property type="match status" value="1"/>
</dbReference>
<dbReference type="Proteomes" id="UP000001901">
    <property type="component" value="Chromosome"/>
</dbReference>
<evidence type="ECO:0000313" key="4">
    <source>
        <dbReference type="Proteomes" id="UP000001901"/>
    </source>
</evidence>
<protein>
    <recommendedName>
        <fullName evidence="2">UPF0147 protein Arcpr_1541</fullName>
    </recommendedName>
</protein>
<dbReference type="HOGENOM" id="CLU_165882_1_0_2"/>
<dbReference type="Pfam" id="PF03685">
    <property type="entry name" value="UPF0147"/>
    <property type="match status" value="1"/>
</dbReference>